<gene>
    <name evidence="2" type="ORF">UFOVP1233_29</name>
</gene>
<evidence type="ECO:0000256" key="1">
    <source>
        <dbReference type="SAM" id="Coils"/>
    </source>
</evidence>
<protein>
    <submittedName>
        <fullName evidence="2">Uncharacterized protein</fullName>
    </submittedName>
</protein>
<organism evidence="2">
    <name type="scientific">uncultured Caudovirales phage</name>
    <dbReference type="NCBI Taxonomy" id="2100421"/>
    <lineage>
        <taxon>Viruses</taxon>
        <taxon>Duplodnaviria</taxon>
        <taxon>Heunggongvirae</taxon>
        <taxon>Uroviricota</taxon>
        <taxon>Caudoviricetes</taxon>
        <taxon>Peduoviridae</taxon>
        <taxon>Maltschvirus</taxon>
        <taxon>Maltschvirus maltsch</taxon>
    </lineage>
</organism>
<name>A0A6J5R9B3_9CAUD</name>
<reference evidence="2" key="1">
    <citation type="submission" date="2020-05" db="EMBL/GenBank/DDBJ databases">
        <authorList>
            <person name="Chiriac C."/>
            <person name="Salcher M."/>
            <person name="Ghai R."/>
            <person name="Kavagutti S V."/>
        </authorList>
    </citation>
    <scope>NUCLEOTIDE SEQUENCE</scope>
</reference>
<feature type="coiled-coil region" evidence="1">
    <location>
        <begin position="39"/>
        <end position="122"/>
    </location>
</feature>
<evidence type="ECO:0000313" key="2">
    <source>
        <dbReference type="EMBL" id="CAB4192342.1"/>
    </source>
</evidence>
<accession>A0A6J5R9B3</accession>
<sequence length="126" mass="14483">MTKRKLTKRQDDIRRGLTTPKPYDSIHTCSKGCKKAGCNRGLHDTIEEQNAQIEGLKQDLLEQTAAVRHLRMERLHDLNQIGGLQEENARLKAEIECLRKELADAQENYHMINEMVAKMLKEGKQS</sequence>
<proteinExistence type="predicted"/>
<dbReference type="EMBL" id="LR797187">
    <property type="protein sequence ID" value="CAB4192342.1"/>
    <property type="molecule type" value="Genomic_DNA"/>
</dbReference>
<keyword evidence="1" id="KW-0175">Coiled coil</keyword>